<proteinExistence type="predicted"/>
<dbReference type="SUPFAM" id="SSF74653">
    <property type="entry name" value="TolA/TonB C-terminal domain"/>
    <property type="match status" value="1"/>
</dbReference>
<keyword evidence="4" id="KW-0472">Membrane</keyword>
<evidence type="ECO:0000256" key="2">
    <source>
        <dbReference type="ARBA" id="ARBA00022692"/>
    </source>
</evidence>
<keyword evidence="2" id="KW-0812">Transmembrane</keyword>
<protein>
    <submittedName>
        <fullName evidence="8">Energy transducer TonB</fullName>
    </submittedName>
</protein>
<dbReference type="PROSITE" id="PS52015">
    <property type="entry name" value="TONB_CTD"/>
    <property type="match status" value="1"/>
</dbReference>
<reference evidence="9" key="1">
    <citation type="journal article" date="2017" name="J. Biotechnol.">
        <title>Complete genome sequence of Novosphingobium resinovorum SA1, a versatile xenobiotic-degrading bacterium capable of utilizing sulfanilic acid.</title>
        <authorList>
            <person name="Hegedus B."/>
            <person name="Kos P.B."/>
            <person name="Balint B."/>
            <person name="Maroti G."/>
            <person name="Gan H.M."/>
            <person name="Perei K."/>
            <person name="Rakhely G."/>
        </authorList>
    </citation>
    <scope>NUCLEOTIDE SEQUENCE [LARGE SCALE GENOMIC DNA]</scope>
    <source>
        <strain evidence="9">SA1</strain>
    </source>
</reference>
<dbReference type="Pfam" id="PF03544">
    <property type="entry name" value="TonB_C"/>
    <property type="match status" value="1"/>
</dbReference>
<keyword evidence="9" id="KW-1185">Reference proteome</keyword>
<feature type="domain" description="TonB C-terminal" evidence="7">
    <location>
        <begin position="132"/>
        <end position="223"/>
    </location>
</feature>
<feature type="compositionally biased region" description="Low complexity" evidence="5">
    <location>
        <begin position="48"/>
        <end position="65"/>
    </location>
</feature>
<name>A0A1D8A903_9SPHN</name>
<dbReference type="InterPro" id="IPR037682">
    <property type="entry name" value="TonB_C"/>
</dbReference>
<evidence type="ECO:0000256" key="4">
    <source>
        <dbReference type="ARBA" id="ARBA00023136"/>
    </source>
</evidence>
<dbReference type="GO" id="GO:0055085">
    <property type="term" value="P:transmembrane transport"/>
    <property type="evidence" value="ECO:0007669"/>
    <property type="project" value="InterPro"/>
</dbReference>
<dbReference type="EMBL" id="CP017075">
    <property type="protein sequence ID" value="AOR78589.1"/>
    <property type="molecule type" value="Genomic_DNA"/>
</dbReference>
<dbReference type="Gene3D" id="3.30.1150.10">
    <property type="match status" value="1"/>
</dbReference>
<evidence type="ECO:0000256" key="6">
    <source>
        <dbReference type="SAM" id="SignalP"/>
    </source>
</evidence>
<feature type="region of interest" description="Disordered" evidence="5">
    <location>
        <begin position="35"/>
        <end position="134"/>
    </location>
</feature>
<dbReference type="AlphaFoldDB" id="A0A1D8A903"/>
<feature type="compositionally biased region" description="Pro residues" evidence="5">
    <location>
        <begin position="37"/>
        <end position="47"/>
    </location>
</feature>
<feature type="signal peptide" evidence="6">
    <location>
        <begin position="1"/>
        <end position="21"/>
    </location>
</feature>
<gene>
    <name evidence="8" type="ORF">BES08_08820</name>
</gene>
<dbReference type="GO" id="GO:0016020">
    <property type="term" value="C:membrane"/>
    <property type="evidence" value="ECO:0007669"/>
    <property type="project" value="UniProtKB-SubCell"/>
</dbReference>
<feature type="chain" id="PRO_5009104801" evidence="6">
    <location>
        <begin position="22"/>
        <end position="223"/>
    </location>
</feature>
<feature type="compositionally biased region" description="Gly residues" evidence="5">
    <location>
        <begin position="106"/>
        <end position="131"/>
    </location>
</feature>
<dbReference type="InterPro" id="IPR006260">
    <property type="entry name" value="TonB/TolA_C"/>
</dbReference>
<sequence>MLLIHVVVIAGLVRAFTPDLAAQVARSVTRAFTIAAEPPPPPAPVPSSAPSSAAPREEGAAAAAGRKADPRPVPAPRTPVVVRPAQAPPVAGKGAENAAGATAQGEGTGASGFGSGTGAGAGGDGTGGGGASPTVKVAGDINSAKDYPRATRDLRVGASVTIDLRVGTDGRVAACRIVQPSPDPEADRITCDLAMRRFRFRPAKDTGGKTVEAIYRWRQRWFY</sequence>
<dbReference type="Proteomes" id="UP000094626">
    <property type="component" value="Chromosome"/>
</dbReference>
<keyword evidence="3" id="KW-1133">Transmembrane helix</keyword>
<evidence type="ECO:0000256" key="3">
    <source>
        <dbReference type="ARBA" id="ARBA00022989"/>
    </source>
</evidence>
<dbReference type="KEGG" id="nre:BES08_08820"/>
<dbReference type="NCBIfam" id="TIGR01352">
    <property type="entry name" value="tonB_Cterm"/>
    <property type="match status" value="1"/>
</dbReference>
<evidence type="ECO:0000256" key="1">
    <source>
        <dbReference type="ARBA" id="ARBA00004167"/>
    </source>
</evidence>
<evidence type="ECO:0000256" key="5">
    <source>
        <dbReference type="SAM" id="MobiDB-lite"/>
    </source>
</evidence>
<evidence type="ECO:0000313" key="8">
    <source>
        <dbReference type="EMBL" id="AOR78589.1"/>
    </source>
</evidence>
<accession>A0A1D8A903</accession>
<evidence type="ECO:0000313" key="9">
    <source>
        <dbReference type="Proteomes" id="UP000094626"/>
    </source>
</evidence>
<feature type="compositionally biased region" description="Low complexity" evidence="5">
    <location>
        <begin position="78"/>
        <end position="105"/>
    </location>
</feature>
<comment type="subcellular location">
    <subcellularLocation>
        <location evidence="1">Membrane</location>
        <topology evidence="1">Single-pass membrane protein</topology>
    </subcellularLocation>
</comment>
<keyword evidence="6" id="KW-0732">Signal</keyword>
<organism evidence="8 9">
    <name type="scientific">Novosphingobium resinovorum</name>
    <dbReference type="NCBI Taxonomy" id="158500"/>
    <lineage>
        <taxon>Bacteria</taxon>
        <taxon>Pseudomonadati</taxon>
        <taxon>Pseudomonadota</taxon>
        <taxon>Alphaproteobacteria</taxon>
        <taxon>Sphingomonadales</taxon>
        <taxon>Sphingomonadaceae</taxon>
        <taxon>Novosphingobium</taxon>
    </lineage>
</organism>
<evidence type="ECO:0000259" key="7">
    <source>
        <dbReference type="PROSITE" id="PS52015"/>
    </source>
</evidence>